<dbReference type="SUPFAM" id="SSF56059">
    <property type="entry name" value="Glutathione synthetase ATP-binding domain-like"/>
    <property type="match status" value="1"/>
</dbReference>
<dbReference type="Pfam" id="PF01326">
    <property type="entry name" value="PPDK_N"/>
    <property type="match status" value="1"/>
</dbReference>
<dbReference type="GO" id="GO:0005524">
    <property type="term" value="F:ATP binding"/>
    <property type="evidence" value="ECO:0007669"/>
    <property type="project" value="InterPro"/>
</dbReference>
<evidence type="ECO:0000313" key="2">
    <source>
        <dbReference type="EMBL" id="SUZ48867.1"/>
    </source>
</evidence>
<dbReference type="GO" id="GO:0016301">
    <property type="term" value="F:kinase activity"/>
    <property type="evidence" value="ECO:0007669"/>
    <property type="project" value="InterPro"/>
</dbReference>
<feature type="domain" description="Pyruvate phosphate dikinase AMP/ATP-binding" evidence="1">
    <location>
        <begin position="429"/>
        <end position="805"/>
    </location>
</feature>
<reference evidence="2" key="1">
    <citation type="submission" date="2018-05" db="EMBL/GenBank/DDBJ databases">
        <authorList>
            <person name="Lanie J.A."/>
            <person name="Ng W.-L."/>
            <person name="Kazmierczak K.M."/>
            <person name="Andrzejewski T.M."/>
            <person name="Davidsen T.M."/>
            <person name="Wayne K.J."/>
            <person name="Tettelin H."/>
            <person name="Glass J.I."/>
            <person name="Rusch D."/>
            <person name="Podicherti R."/>
            <person name="Tsui H.-C.T."/>
            <person name="Winkler M.E."/>
        </authorList>
    </citation>
    <scope>NUCLEOTIDE SEQUENCE</scope>
</reference>
<name>A0A381N2V8_9ZZZZ</name>
<dbReference type="InterPro" id="IPR013815">
    <property type="entry name" value="ATP_grasp_subdomain_1"/>
</dbReference>
<dbReference type="EMBL" id="UINC01000090">
    <property type="protein sequence ID" value="SUZ48867.1"/>
    <property type="molecule type" value="Genomic_DNA"/>
</dbReference>
<accession>A0A381N2V8</accession>
<protein>
    <recommendedName>
        <fullName evidence="1">Pyruvate phosphate dikinase AMP/ATP-binding domain-containing protein</fullName>
    </recommendedName>
</protein>
<evidence type="ECO:0000259" key="1">
    <source>
        <dbReference type="Pfam" id="PF01326"/>
    </source>
</evidence>
<gene>
    <name evidence="2" type="ORF">METZ01_LOCUS1721</name>
</gene>
<dbReference type="Gene3D" id="3.30.1490.20">
    <property type="entry name" value="ATP-grasp fold, A domain"/>
    <property type="match status" value="1"/>
</dbReference>
<proteinExistence type="predicted"/>
<dbReference type="InterPro" id="IPR002192">
    <property type="entry name" value="PPDK_AMP/ATP-bd"/>
</dbReference>
<organism evidence="2">
    <name type="scientific">marine metagenome</name>
    <dbReference type="NCBI Taxonomy" id="408172"/>
    <lineage>
        <taxon>unclassified sequences</taxon>
        <taxon>metagenomes</taxon>
        <taxon>ecological metagenomes</taxon>
    </lineage>
</organism>
<dbReference type="AlphaFoldDB" id="A0A381N2V8"/>
<sequence>MKFSTNQIGRNRYFQDLMLHRVHEILLVASPYDAYTLEEDGRLTEQILHEYLGMNLSYAPRVWQANTASYAMDLLSRRPIDLIIVMLRISDMDPITFGTKVKELYSNKPIILLAFDESEIKQLPDNIDDVIDHVFVWTGDSSVFPAIIKCIEDMKNVKRDVRKGNVRAILFIEDTPWYYSSILPVIYKETLFHTKQLMDKSLNDTQRLLHMRGRPKILLAKSYETAEKYFKLYKNNILGIISDIRFPKEGKLHHHAGILFAKYVQSVEKTMPILLQSNENEALEFAKTITPHVLNKKSSTLFSNLREFLINNLGFGDFVFKSQKGDEINRAGNIEELVEILETIPEESLNYHASQNHFSNWLAARGEFNLATQFRKIKSNEYNTHKQRRETLMSMINESQKTRDVGSVAEFKHSKRSLRENFLRIRSGSLGGKARGLAFANFFWKETHLSEKYSEVTFRVPKVVVIGTDEFDEFMDVNNLWESSLSLDDNRDLEDVFLKGRLSRKLVQTLKELLKEIHFPLAVRSSSLLEDSQYQPLAGMYATYMLPNCHESDKERLSQVCEAVKRVFASTFFQEPKTLMETIVHRHEEEKMAVIIMEMVGQKHEEYYYPTFSGVAQSYNYYPVSYMQREEGIAFTAIGLGKTIVDGGQALRFSPKYPNILPQYYSLKSTITNSQNTFYALNLKNGNNPLRGGIQNNLEQLHLEDAELHGTLKYTASVICDEDGIIRDTLHKKGKRVITFSPILKFQAFPLADILQDILELCQTAMGCPVEIEFAVNMNNHPDIQDEFYLLQIKPMVVGGLQKTEYLQHNEKKDVLCSSKMVLGDGIIDNVYNIIYVDFDTFDRSLTRIIAKEIDVINRQMGNDNPYLLIGPGRWGTADPWLGIPVNWKQISHAKVIVELGIEELNPEPSFGSHFFQNVTSLRIGYFTLQHIDKGGDLDLDWLKNQPVKQATKFIRWIQLEDPLHIRIDGSSGGGVILKPQSKIEKIMDEEESPGI</sequence>